<dbReference type="InterPro" id="IPR043428">
    <property type="entry name" value="LivM-like"/>
</dbReference>
<dbReference type="PANTHER" id="PTHR30482">
    <property type="entry name" value="HIGH-AFFINITY BRANCHED-CHAIN AMINO ACID TRANSPORT SYSTEM PERMEASE"/>
    <property type="match status" value="1"/>
</dbReference>
<comment type="subcellular location">
    <subcellularLocation>
        <location evidence="1">Cell membrane</location>
        <topology evidence="1">Multi-pass membrane protein</topology>
    </subcellularLocation>
</comment>
<feature type="transmembrane region" description="Helical" evidence="6">
    <location>
        <begin position="193"/>
        <end position="211"/>
    </location>
</feature>
<sequence>MGNLYHNKTAQWLTYAVFFAGFAVIPMTVDDSFLLNQLATYGVYGMLALSISLCWGFGGILNLGQGIAFGLGAYGMAMTMQMQTQDESNPIPPFMLNNSLDHLPMLWQPFQNTYVGMILAVAAPTLFCAVFGGIMFRARVSGPFFAIMTLAMLSAFYTIIIDRQPYTGGVNGLTPPSSLQFAGYEVDPYSPTAYWVVFGFLLGATVIAKLITQSSFGLVTQAIRDDSERVRFLGYSVAGYETVIYTVSGLIAAIAGCCWVMLVQYVSPAQLDVGFSLSMVIWAAIGGRYSLLGSILGAFIIQGAQSYLGDTFLATWLLILGGFFIIVVRFLPNGLASLVESGLGLFAAKRGPASAEPNGDAKPIPAE</sequence>
<evidence type="ECO:0000313" key="7">
    <source>
        <dbReference type="EMBL" id="GLK54026.1"/>
    </source>
</evidence>
<dbReference type="Proteomes" id="UP001143400">
    <property type="component" value="Unassembled WGS sequence"/>
</dbReference>
<dbReference type="Pfam" id="PF02653">
    <property type="entry name" value="BPD_transp_2"/>
    <property type="match status" value="1"/>
</dbReference>
<evidence type="ECO:0000313" key="8">
    <source>
        <dbReference type="EMBL" id="MBM7850968.1"/>
    </source>
</evidence>
<evidence type="ECO:0000256" key="2">
    <source>
        <dbReference type="ARBA" id="ARBA00022475"/>
    </source>
</evidence>
<organism evidence="7 10">
    <name type="scientific">Methylopila capsulata</name>
    <dbReference type="NCBI Taxonomy" id="61654"/>
    <lineage>
        <taxon>Bacteria</taxon>
        <taxon>Pseudomonadati</taxon>
        <taxon>Pseudomonadota</taxon>
        <taxon>Alphaproteobacteria</taxon>
        <taxon>Hyphomicrobiales</taxon>
        <taxon>Methylopilaceae</taxon>
        <taxon>Methylopila</taxon>
    </lineage>
</organism>
<evidence type="ECO:0000256" key="5">
    <source>
        <dbReference type="ARBA" id="ARBA00023136"/>
    </source>
</evidence>
<feature type="transmembrane region" description="Helical" evidence="6">
    <location>
        <begin position="274"/>
        <end position="301"/>
    </location>
</feature>
<proteinExistence type="predicted"/>
<dbReference type="RefSeq" id="WP_204949400.1">
    <property type="nucleotide sequence ID" value="NZ_BSFF01000001.1"/>
</dbReference>
<keyword evidence="2" id="KW-1003">Cell membrane</keyword>
<evidence type="ECO:0000313" key="10">
    <source>
        <dbReference type="Proteomes" id="UP001143400"/>
    </source>
</evidence>
<dbReference type="InterPro" id="IPR017778">
    <property type="entry name" value="ABC_transptr_urea_perm_UrtC"/>
</dbReference>
<dbReference type="AlphaFoldDB" id="A0A9W6MQI9"/>
<reference evidence="7" key="1">
    <citation type="journal article" date="2014" name="Int. J. Syst. Evol. Microbiol.">
        <title>Complete genome sequence of Corynebacterium casei LMG S-19264T (=DSM 44701T), isolated from a smear-ripened cheese.</title>
        <authorList>
            <consortium name="US DOE Joint Genome Institute (JGI-PGF)"/>
            <person name="Walter F."/>
            <person name="Albersmeier A."/>
            <person name="Kalinowski J."/>
            <person name="Ruckert C."/>
        </authorList>
    </citation>
    <scope>NUCLEOTIDE SEQUENCE</scope>
    <source>
        <strain evidence="7">VKM B-1606</strain>
    </source>
</reference>
<keyword evidence="5 6" id="KW-0472">Membrane</keyword>
<feature type="transmembrane region" description="Helical" evidence="6">
    <location>
        <begin position="114"/>
        <end position="136"/>
    </location>
</feature>
<keyword evidence="3 6" id="KW-0812">Transmembrane</keyword>
<name>A0A9W6MQI9_9HYPH</name>
<feature type="transmembrane region" description="Helical" evidence="6">
    <location>
        <begin position="232"/>
        <end position="262"/>
    </location>
</feature>
<feature type="transmembrane region" description="Helical" evidence="6">
    <location>
        <begin position="313"/>
        <end position="331"/>
    </location>
</feature>
<feature type="transmembrane region" description="Helical" evidence="6">
    <location>
        <begin position="12"/>
        <end position="29"/>
    </location>
</feature>
<gene>
    <name evidence="7" type="ORF">GCM10008170_00450</name>
    <name evidence="8" type="ORF">JOD31_001193</name>
</gene>
<evidence type="ECO:0000256" key="3">
    <source>
        <dbReference type="ARBA" id="ARBA00022692"/>
    </source>
</evidence>
<dbReference type="Proteomes" id="UP000758856">
    <property type="component" value="Unassembled WGS sequence"/>
</dbReference>
<accession>A0A9W6MQI9</accession>
<dbReference type="PANTHER" id="PTHR30482:SF4">
    <property type="entry name" value="SLR1201 PROTEIN"/>
    <property type="match status" value="1"/>
</dbReference>
<evidence type="ECO:0000313" key="9">
    <source>
        <dbReference type="Proteomes" id="UP000758856"/>
    </source>
</evidence>
<dbReference type="GO" id="GO:0015658">
    <property type="term" value="F:branched-chain amino acid transmembrane transporter activity"/>
    <property type="evidence" value="ECO:0007669"/>
    <property type="project" value="InterPro"/>
</dbReference>
<feature type="transmembrane region" description="Helical" evidence="6">
    <location>
        <begin position="143"/>
        <end position="161"/>
    </location>
</feature>
<dbReference type="InterPro" id="IPR001851">
    <property type="entry name" value="ABC_transp_permease"/>
</dbReference>
<reference evidence="7" key="3">
    <citation type="submission" date="2023-01" db="EMBL/GenBank/DDBJ databases">
        <authorList>
            <person name="Sun Q."/>
            <person name="Evtushenko L."/>
        </authorList>
    </citation>
    <scope>NUCLEOTIDE SEQUENCE</scope>
    <source>
        <strain evidence="7">VKM B-1606</strain>
    </source>
</reference>
<protein>
    <submittedName>
        <fullName evidence="7">Urea ABC transporter permease subunit UrtC</fullName>
    </submittedName>
    <submittedName>
        <fullName evidence="8">Urea transport system permease protein</fullName>
    </submittedName>
</protein>
<evidence type="ECO:0000256" key="4">
    <source>
        <dbReference type="ARBA" id="ARBA00022989"/>
    </source>
</evidence>
<reference evidence="8 9" key="2">
    <citation type="submission" date="2021-01" db="EMBL/GenBank/DDBJ databases">
        <title>Genomic Encyclopedia of Type Strains, Phase IV (KMG-IV): sequencing the most valuable type-strain genomes for metagenomic binning, comparative biology and taxonomic classification.</title>
        <authorList>
            <person name="Goeker M."/>
        </authorList>
    </citation>
    <scope>NUCLEOTIDE SEQUENCE [LARGE SCALE GENOMIC DNA]</scope>
    <source>
        <strain evidence="8 9">DSM 6130</strain>
    </source>
</reference>
<dbReference type="CDD" id="cd06581">
    <property type="entry name" value="TM_PBP1_LivM_like"/>
    <property type="match status" value="1"/>
</dbReference>
<evidence type="ECO:0000256" key="6">
    <source>
        <dbReference type="SAM" id="Phobius"/>
    </source>
</evidence>
<dbReference type="EMBL" id="BSFF01000001">
    <property type="protein sequence ID" value="GLK54026.1"/>
    <property type="molecule type" value="Genomic_DNA"/>
</dbReference>
<dbReference type="GO" id="GO:0005886">
    <property type="term" value="C:plasma membrane"/>
    <property type="evidence" value="ECO:0007669"/>
    <property type="project" value="UniProtKB-SubCell"/>
</dbReference>
<feature type="transmembrane region" description="Helical" evidence="6">
    <location>
        <begin position="41"/>
        <end position="61"/>
    </location>
</feature>
<keyword evidence="4 6" id="KW-1133">Transmembrane helix</keyword>
<keyword evidence="9" id="KW-1185">Reference proteome</keyword>
<dbReference type="EMBL" id="JAFBCY010000002">
    <property type="protein sequence ID" value="MBM7850968.1"/>
    <property type="molecule type" value="Genomic_DNA"/>
</dbReference>
<evidence type="ECO:0000256" key="1">
    <source>
        <dbReference type="ARBA" id="ARBA00004651"/>
    </source>
</evidence>
<dbReference type="NCBIfam" id="TIGR03408">
    <property type="entry name" value="urea_trans_UrtC"/>
    <property type="match status" value="1"/>
</dbReference>
<comment type="caution">
    <text evidence="7">The sequence shown here is derived from an EMBL/GenBank/DDBJ whole genome shotgun (WGS) entry which is preliminary data.</text>
</comment>